<reference evidence="2" key="1">
    <citation type="submission" date="2023-06" db="EMBL/GenBank/DDBJ databases">
        <title>Genomic of Parafulvivirga corallium.</title>
        <authorList>
            <person name="Wang G."/>
        </authorList>
    </citation>
    <scope>NUCLEOTIDE SEQUENCE</scope>
    <source>
        <strain evidence="2">BMA10</strain>
    </source>
</reference>
<dbReference type="Gene3D" id="3.40.50.300">
    <property type="entry name" value="P-loop containing nucleotide triphosphate hydrolases"/>
    <property type="match status" value="1"/>
</dbReference>
<name>A0ABT8KNT5_9BACT</name>
<dbReference type="Proteomes" id="UP001172082">
    <property type="component" value="Unassembled WGS sequence"/>
</dbReference>
<dbReference type="EMBL" id="JAUJEA010000002">
    <property type="protein sequence ID" value="MDN5201210.1"/>
    <property type="molecule type" value="Genomic_DNA"/>
</dbReference>
<comment type="caution">
    <text evidence="2">The sequence shown here is derived from an EMBL/GenBank/DDBJ whole genome shotgun (WGS) entry which is preliminary data.</text>
</comment>
<gene>
    <name evidence="2" type="ORF">QQ008_07550</name>
</gene>
<dbReference type="RefSeq" id="WP_346751236.1">
    <property type="nucleotide sequence ID" value="NZ_JAUJEA010000002.1"/>
</dbReference>
<protein>
    <submittedName>
        <fullName evidence="2">AAA family ATPase</fullName>
    </submittedName>
</protein>
<dbReference type="SUPFAM" id="SSF52540">
    <property type="entry name" value="P-loop containing nucleoside triphosphate hydrolases"/>
    <property type="match status" value="1"/>
</dbReference>
<sequence>MSGVNEIAEELNKLSDSIILIYALNSSGKTRLSVAYKDFTKASNEGKHSGVYYNAYSEDLFVWDNDEENDNENLKLTVLPSSLSQFHSFLIEDDEMVREKLEPYFPKYDFKLNQHQNPEDGIESITFFVDEKSQSPIKISRGEERIFVWCFFLALFEVDGWADQQNAHILIDDPVSSLDEHNIFITTRSILELIKANYLKKEKIIVFTHHIGLFSILATWLKSDDSKGGVGRLTKTVILKNKDGELSFKGTNSDVFLYHLHLLQTLQEAKNEQLYKYHMVLLRQVLENINSFIGSRKIGRILTDIGVEEVDQKADEINSLSHQQAFKYQFSEMSQVEEELFIDVFDKLMAKYNFKI</sequence>
<dbReference type="InterPro" id="IPR027417">
    <property type="entry name" value="P-loop_NTPase"/>
</dbReference>
<evidence type="ECO:0000313" key="3">
    <source>
        <dbReference type="Proteomes" id="UP001172082"/>
    </source>
</evidence>
<feature type="domain" description="Protein CR006 P-loop" evidence="1">
    <location>
        <begin position="127"/>
        <end position="334"/>
    </location>
</feature>
<organism evidence="2 3">
    <name type="scientific">Splendidivirga corallicola</name>
    <dbReference type="NCBI Taxonomy" id="3051826"/>
    <lineage>
        <taxon>Bacteria</taxon>
        <taxon>Pseudomonadati</taxon>
        <taxon>Bacteroidota</taxon>
        <taxon>Cytophagia</taxon>
        <taxon>Cytophagales</taxon>
        <taxon>Splendidivirgaceae</taxon>
        <taxon>Splendidivirga</taxon>
    </lineage>
</organism>
<keyword evidence="3" id="KW-1185">Reference proteome</keyword>
<evidence type="ECO:0000313" key="2">
    <source>
        <dbReference type="EMBL" id="MDN5201210.1"/>
    </source>
</evidence>
<evidence type="ECO:0000259" key="1">
    <source>
        <dbReference type="Pfam" id="PF13166"/>
    </source>
</evidence>
<dbReference type="InterPro" id="IPR026866">
    <property type="entry name" value="CR006_AAA"/>
</dbReference>
<proteinExistence type="predicted"/>
<accession>A0ABT8KNT5</accession>
<dbReference type="Pfam" id="PF13166">
    <property type="entry name" value="AAA_13"/>
    <property type="match status" value="1"/>
</dbReference>